<dbReference type="InterPro" id="IPR015422">
    <property type="entry name" value="PyrdxlP-dep_Trfase_small"/>
</dbReference>
<keyword evidence="8" id="KW-1185">Reference proteome</keyword>
<evidence type="ECO:0000256" key="3">
    <source>
        <dbReference type="ARBA" id="ARBA00022898"/>
    </source>
</evidence>
<proteinExistence type="inferred from homology"/>
<comment type="cofactor">
    <cofactor evidence="1 5">
        <name>pyridoxal 5'-phosphate</name>
        <dbReference type="ChEBI" id="CHEBI:597326"/>
    </cofactor>
</comment>
<dbReference type="RefSeq" id="WP_307335155.1">
    <property type="nucleotide sequence ID" value="NZ_JAUSUQ010000001.1"/>
</dbReference>
<dbReference type="InterPro" id="IPR015424">
    <property type="entry name" value="PyrdxlP-dep_Trfase"/>
</dbReference>
<sequence>MLPDYQLLRIPGPTPIPPSVMRAMNQPMIGHRSASFQQLLARVAPRLKPLFGTEQDVLILTGSGTLALEAAVVNALDEGEAALVLVTGAFGDRFRKMCQTYGIETHVLESEWGCAFDLEQVQAYLQQHSNIKAVFATYCETSTAVLNPIAELAEVVKQHSDALVIVDAVSCLGAVETEMDKWGIDILVTGSQKALMLPTGLAFAAISEQGWRKMEQNSRPRFYLDLRRYQTSLGDHSTPFTPAVSLVMGLEQALNLIEEEGLDQVIKRHQLMKEMTRQAFKALDLPLLTSDEDASPTVTAVRPSNFKADDLRSLLRKTFGLTLAGGQQKLKGEIFRVGHMGYCSPLDVLQTITAIEVGLVRLGVNIKLGKGTQAAEEVLVHDL</sequence>
<dbReference type="EMBL" id="JAUSUQ010000001">
    <property type="protein sequence ID" value="MDQ0337790.1"/>
    <property type="molecule type" value="Genomic_DNA"/>
</dbReference>
<dbReference type="InterPro" id="IPR000192">
    <property type="entry name" value="Aminotrans_V_dom"/>
</dbReference>
<evidence type="ECO:0000256" key="1">
    <source>
        <dbReference type="ARBA" id="ARBA00001933"/>
    </source>
</evidence>
<protein>
    <submittedName>
        <fullName evidence="7">Aspartate aminotransferase-like enzyme</fullName>
    </submittedName>
</protein>
<dbReference type="SUPFAM" id="SSF53383">
    <property type="entry name" value="PLP-dependent transferases"/>
    <property type="match status" value="1"/>
</dbReference>
<gene>
    <name evidence="7" type="ORF">J2S00_000560</name>
</gene>
<name>A0ABU0CN05_9BACI</name>
<dbReference type="Gene3D" id="3.40.640.10">
    <property type="entry name" value="Type I PLP-dependent aspartate aminotransferase-like (Major domain)"/>
    <property type="match status" value="1"/>
</dbReference>
<evidence type="ECO:0000256" key="5">
    <source>
        <dbReference type="RuleBase" id="RU004504"/>
    </source>
</evidence>
<reference evidence="7 8" key="1">
    <citation type="submission" date="2023-07" db="EMBL/GenBank/DDBJ databases">
        <title>Genomic Encyclopedia of Type Strains, Phase IV (KMG-IV): sequencing the most valuable type-strain genomes for metagenomic binning, comparative biology and taxonomic classification.</title>
        <authorList>
            <person name="Goeker M."/>
        </authorList>
    </citation>
    <scope>NUCLEOTIDE SEQUENCE [LARGE SCALE GENOMIC DNA]</scope>
    <source>
        <strain evidence="7 8">DSM 17740</strain>
    </source>
</reference>
<accession>A0ABU0CN05</accession>
<dbReference type="Proteomes" id="UP001232445">
    <property type="component" value="Unassembled WGS sequence"/>
</dbReference>
<organism evidence="7 8">
    <name type="scientific">Caldalkalibacillus uzonensis</name>
    <dbReference type="NCBI Taxonomy" id="353224"/>
    <lineage>
        <taxon>Bacteria</taxon>
        <taxon>Bacillati</taxon>
        <taxon>Bacillota</taxon>
        <taxon>Bacilli</taxon>
        <taxon>Bacillales</taxon>
        <taxon>Bacillaceae</taxon>
        <taxon>Caldalkalibacillus</taxon>
    </lineage>
</organism>
<dbReference type="Gene3D" id="3.90.1150.10">
    <property type="entry name" value="Aspartate Aminotransferase, domain 1"/>
    <property type="match status" value="1"/>
</dbReference>
<evidence type="ECO:0000256" key="4">
    <source>
        <dbReference type="RuleBase" id="RU004075"/>
    </source>
</evidence>
<dbReference type="InterPro" id="IPR020578">
    <property type="entry name" value="Aminotrans_V_PyrdxlP_BS"/>
</dbReference>
<dbReference type="InterPro" id="IPR015421">
    <property type="entry name" value="PyrdxlP-dep_Trfase_major"/>
</dbReference>
<dbReference type="Pfam" id="PF00266">
    <property type="entry name" value="Aminotran_5"/>
    <property type="match status" value="1"/>
</dbReference>
<evidence type="ECO:0000313" key="8">
    <source>
        <dbReference type="Proteomes" id="UP001232445"/>
    </source>
</evidence>
<dbReference type="PIRSF" id="PIRSF000524">
    <property type="entry name" value="SPT"/>
    <property type="match status" value="1"/>
</dbReference>
<keyword evidence="3" id="KW-0663">Pyridoxal phosphate</keyword>
<evidence type="ECO:0000256" key="2">
    <source>
        <dbReference type="ARBA" id="ARBA00009236"/>
    </source>
</evidence>
<evidence type="ECO:0000259" key="6">
    <source>
        <dbReference type="Pfam" id="PF00266"/>
    </source>
</evidence>
<dbReference type="PANTHER" id="PTHR21152:SF40">
    <property type="entry name" value="ALANINE--GLYOXYLATE AMINOTRANSFERASE"/>
    <property type="match status" value="1"/>
</dbReference>
<evidence type="ECO:0000313" key="7">
    <source>
        <dbReference type="EMBL" id="MDQ0337790.1"/>
    </source>
</evidence>
<comment type="similarity">
    <text evidence="2 4">Belongs to the class-V pyridoxal-phosphate-dependent aminotransferase family.</text>
</comment>
<dbReference type="PANTHER" id="PTHR21152">
    <property type="entry name" value="AMINOTRANSFERASE CLASS V"/>
    <property type="match status" value="1"/>
</dbReference>
<comment type="caution">
    <text evidence="7">The sequence shown here is derived from an EMBL/GenBank/DDBJ whole genome shotgun (WGS) entry which is preliminary data.</text>
</comment>
<dbReference type="InterPro" id="IPR024169">
    <property type="entry name" value="SP_NH2Trfase/AEP_transaminase"/>
</dbReference>
<feature type="domain" description="Aminotransferase class V" evidence="6">
    <location>
        <begin position="12"/>
        <end position="328"/>
    </location>
</feature>
<dbReference type="PROSITE" id="PS00595">
    <property type="entry name" value="AA_TRANSFER_CLASS_5"/>
    <property type="match status" value="1"/>
</dbReference>